<gene>
    <name evidence="5" type="ORF">CYMTET_18484</name>
</gene>
<sequence>MLTSLTAQVFEKEVKSYVYYCEGGPQCKMQLPKDDIKTSTCCKLRKLFTLKSPPLTTEGDPLDLIGAEPIPKNCDFAPGTECLTVLFDAQQIVSDSVSIASDWRPSSEPESLNMTPGSSGDLSSLSRRLTSTAKCGYEGPMGLAFGSRVPLGSIPAVPQAKAEGEDPMPSPGKGPSRRTARQGTAGSKGSSALPPASPLDSTSHNRDALCLWEGVMAHREQHIAPVRKSLKVCTAFNLLGPMLNPAGTKYALVGVYSLAPAAKGVGDGGETHTWVRWGGGAMKREERGAVLAWAAKGVGDGGETHTWVRWGGGAMKREERGAVLAWAGEWT</sequence>
<dbReference type="InterPro" id="IPR035902">
    <property type="entry name" value="Nuc_phospho_transferase"/>
</dbReference>
<dbReference type="GO" id="GO:0005829">
    <property type="term" value="C:cytosol"/>
    <property type="evidence" value="ECO:0007669"/>
    <property type="project" value="TreeGrafter"/>
</dbReference>
<dbReference type="Pfam" id="PF00591">
    <property type="entry name" value="Glycos_transf_3"/>
    <property type="match status" value="1"/>
</dbReference>
<protein>
    <recommendedName>
        <fullName evidence="4">Glycosyl transferase family 3 domain-containing protein</fullName>
    </recommendedName>
</protein>
<dbReference type="GO" id="GO:0004048">
    <property type="term" value="F:anthranilate phosphoribosyltransferase activity"/>
    <property type="evidence" value="ECO:0007669"/>
    <property type="project" value="InterPro"/>
</dbReference>
<reference evidence="5 6" key="1">
    <citation type="journal article" date="2015" name="Genome Biol. Evol.">
        <title>Comparative Genomics of a Bacterivorous Green Alga Reveals Evolutionary Causalities and Consequences of Phago-Mixotrophic Mode of Nutrition.</title>
        <authorList>
            <person name="Burns J.A."/>
            <person name="Paasch A."/>
            <person name="Narechania A."/>
            <person name="Kim E."/>
        </authorList>
    </citation>
    <scope>NUCLEOTIDE SEQUENCE [LARGE SCALE GENOMIC DNA]</scope>
    <source>
        <strain evidence="5 6">PLY_AMNH</strain>
    </source>
</reference>
<feature type="compositionally biased region" description="Low complexity" evidence="3">
    <location>
        <begin position="185"/>
        <end position="202"/>
    </location>
</feature>
<dbReference type="PANTHER" id="PTHR43285:SF2">
    <property type="entry name" value="ANTHRANILATE PHOSPHORIBOSYLTRANSFERASE"/>
    <property type="match status" value="1"/>
</dbReference>
<keyword evidence="1" id="KW-0328">Glycosyltransferase</keyword>
<evidence type="ECO:0000313" key="5">
    <source>
        <dbReference type="EMBL" id="KAK3273278.1"/>
    </source>
</evidence>
<keyword evidence="2" id="KW-0808">Transferase</keyword>
<feature type="region of interest" description="Disordered" evidence="3">
    <location>
        <begin position="100"/>
        <end position="124"/>
    </location>
</feature>
<dbReference type="AlphaFoldDB" id="A0AAE0G8L9"/>
<dbReference type="InterPro" id="IPR000312">
    <property type="entry name" value="Glycosyl_Trfase_fam3"/>
</dbReference>
<dbReference type="PANTHER" id="PTHR43285">
    <property type="entry name" value="ANTHRANILATE PHOSPHORIBOSYLTRANSFERASE"/>
    <property type="match status" value="1"/>
</dbReference>
<organism evidence="5 6">
    <name type="scientific">Cymbomonas tetramitiformis</name>
    <dbReference type="NCBI Taxonomy" id="36881"/>
    <lineage>
        <taxon>Eukaryota</taxon>
        <taxon>Viridiplantae</taxon>
        <taxon>Chlorophyta</taxon>
        <taxon>Pyramimonadophyceae</taxon>
        <taxon>Pyramimonadales</taxon>
        <taxon>Pyramimonadaceae</taxon>
        <taxon>Cymbomonas</taxon>
    </lineage>
</organism>
<evidence type="ECO:0000256" key="1">
    <source>
        <dbReference type="ARBA" id="ARBA00022676"/>
    </source>
</evidence>
<accession>A0AAE0G8L9</accession>
<dbReference type="SUPFAM" id="SSF52418">
    <property type="entry name" value="Nucleoside phosphorylase/phosphoribosyltransferase catalytic domain"/>
    <property type="match status" value="1"/>
</dbReference>
<dbReference type="InterPro" id="IPR005940">
    <property type="entry name" value="Anthranilate_Pribosyl_Tfrase"/>
</dbReference>
<dbReference type="GO" id="GO:0000162">
    <property type="term" value="P:L-tryptophan biosynthetic process"/>
    <property type="evidence" value="ECO:0007669"/>
    <property type="project" value="InterPro"/>
</dbReference>
<feature type="region of interest" description="Disordered" evidence="3">
    <location>
        <begin position="159"/>
        <end position="204"/>
    </location>
</feature>
<dbReference type="Gene3D" id="3.40.1030.10">
    <property type="entry name" value="Nucleoside phosphorylase/phosphoribosyltransferase catalytic domain"/>
    <property type="match status" value="1"/>
</dbReference>
<comment type="caution">
    <text evidence="5">The sequence shown here is derived from an EMBL/GenBank/DDBJ whole genome shotgun (WGS) entry which is preliminary data.</text>
</comment>
<name>A0AAE0G8L9_9CHLO</name>
<dbReference type="EMBL" id="LGRX02008570">
    <property type="protein sequence ID" value="KAK3273278.1"/>
    <property type="molecule type" value="Genomic_DNA"/>
</dbReference>
<feature type="domain" description="Glycosyl transferase family 3" evidence="4">
    <location>
        <begin position="220"/>
        <end position="262"/>
    </location>
</feature>
<evidence type="ECO:0000259" key="4">
    <source>
        <dbReference type="Pfam" id="PF00591"/>
    </source>
</evidence>
<evidence type="ECO:0000313" key="6">
    <source>
        <dbReference type="Proteomes" id="UP001190700"/>
    </source>
</evidence>
<evidence type="ECO:0000256" key="3">
    <source>
        <dbReference type="SAM" id="MobiDB-lite"/>
    </source>
</evidence>
<dbReference type="Proteomes" id="UP001190700">
    <property type="component" value="Unassembled WGS sequence"/>
</dbReference>
<evidence type="ECO:0000256" key="2">
    <source>
        <dbReference type="ARBA" id="ARBA00022679"/>
    </source>
</evidence>
<proteinExistence type="predicted"/>
<keyword evidence="6" id="KW-1185">Reference proteome</keyword>